<evidence type="ECO:0000313" key="2">
    <source>
        <dbReference type="Proteomes" id="UP000596661"/>
    </source>
</evidence>
<dbReference type="EMBL" id="UZAU01000821">
    <property type="status" value="NOT_ANNOTATED_CDS"/>
    <property type="molecule type" value="Genomic_DNA"/>
</dbReference>
<proteinExistence type="predicted"/>
<dbReference type="EnsemblPlants" id="evm.model.10.1645">
    <property type="protein sequence ID" value="cds.evm.model.10.1645"/>
    <property type="gene ID" value="evm.TU.10.1645"/>
</dbReference>
<dbReference type="AlphaFoldDB" id="A0A803QKF0"/>
<protein>
    <submittedName>
        <fullName evidence="1">Uncharacterized protein</fullName>
    </submittedName>
</protein>
<sequence length="151" mass="16827">MLKLGFHMDLSEKVLNCIFLVEYSILLDEKVIGSITPQRDPRQGDPMSLYLFLLCMEGLSGLINLAPHGLLSDGLWSLWELHEETSHHAMWDVLRYEVVLKWPPPLAGSLKVNTDAAIDTSRNCSGLGMVCLKGCLDPKVVEVLALQHAMI</sequence>
<organism evidence="1 2">
    <name type="scientific">Cannabis sativa</name>
    <name type="common">Hemp</name>
    <name type="synonym">Marijuana</name>
    <dbReference type="NCBI Taxonomy" id="3483"/>
    <lineage>
        <taxon>Eukaryota</taxon>
        <taxon>Viridiplantae</taxon>
        <taxon>Streptophyta</taxon>
        <taxon>Embryophyta</taxon>
        <taxon>Tracheophyta</taxon>
        <taxon>Spermatophyta</taxon>
        <taxon>Magnoliopsida</taxon>
        <taxon>eudicotyledons</taxon>
        <taxon>Gunneridae</taxon>
        <taxon>Pentapetalae</taxon>
        <taxon>rosids</taxon>
        <taxon>fabids</taxon>
        <taxon>Rosales</taxon>
        <taxon>Cannabaceae</taxon>
        <taxon>Cannabis</taxon>
    </lineage>
</organism>
<reference evidence="1" key="1">
    <citation type="submission" date="2021-03" db="UniProtKB">
        <authorList>
            <consortium name="EnsemblPlants"/>
        </authorList>
    </citation>
    <scope>IDENTIFICATION</scope>
</reference>
<keyword evidence="2" id="KW-1185">Reference proteome</keyword>
<dbReference type="Proteomes" id="UP000596661">
    <property type="component" value="Unassembled WGS sequence"/>
</dbReference>
<name>A0A803QKF0_CANSA</name>
<accession>A0A803QKF0</accession>
<evidence type="ECO:0000313" key="1">
    <source>
        <dbReference type="EnsemblPlants" id="cds.evm.model.10.1645"/>
    </source>
</evidence>
<dbReference type="Gramene" id="evm.model.10.1645">
    <property type="protein sequence ID" value="cds.evm.model.10.1645"/>
    <property type="gene ID" value="evm.TU.10.1645"/>
</dbReference>